<accession>A0AA86RZZ5</accession>
<protein>
    <submittedName>
        <fullName evidence="2">Hypothetical_protein</fullName>
    </submittedName>
</protein>
<evidence type="ECO:0000313" key="3">
    <source>
        <dbReference type="Proteomes" id="UP001642409"/>
    </source>
</evidence>
<organism evidence="1">
    <name type="scientific">Hexamita inflata</name>
    <dbReference type="NCBI Taxonomy" id="28002"/>
    <lineage>
        <taxon>Eukaryota</taxon>
        <taxon>Metamonada</taxon>
        <taxon>Diplomonadida</taxon>
        <taxon>Hexamitidae</taxon>
        <taxon>Hexamitinae</taxon>
        <taxon>Hexamita</taxon>
    </lineage>
</organism>
<reference evidence="1" key="1">
    <citation type="submission" date="2023-06" db="EMBL/GenBank/DDBJ databases">
        <authorList>
            <person name="Kurt Z."/>
        </authorList>
    </citation>
    <scope>NUCLEOTIDE SEQUENCE</scope>
</reference>
<dbReference type="Proteomes" id="UP001642409">
    <property type="component" value="Unassembled WGS sequence"/>
</dbReference>
<name>A0AA86RZZ5_9EUKA</name>
<gene>
    <name evidence="1" type="ORF">HINF_LOCUS63265</name>
    <name evidence="2" type="ORF">HINF_LOCUS9651</name>
</gene>
<keyword evidence="3" id="KW-1185">Reference proteome</keyword>
<dbReference type="EMBL" id="CAXDID020000020">
    <property type="protein sequence ID" value="CAL5986926.1"/>
    <property type="molecule type" value="Genomic_DNA"/>
</dbReference>
<comment type="caution">
    <text evidence="1">The sequence shown here is derived from an EMBL/GenBank/DDBJ whole genome shotgun (WGS) entry which is preliminary data.</text>
</comment>
<evidence type="ECO:0000313" key="2">
    <source>
        <dbReference type="EMBL" id="CAL5986926.1"/>
    </source>
</evidence>
<dbReference type="AlphaFoldDB" id="A0AA86RZZ5"/>
<evidence type="ECO:0000313" key="1">
    <source>
        <dbReference type="EMBL" id="CAI9975620.1"/>
    </source>
</evidence>
<dbReference type="EMBL" id="CATOUU010001169">
    <property type="protein sequence ID" value="CAI9975620.1"/>
    <property type="molecule type" value="Genomic_DNA"/>
</dbReference>
<reference evidence="2 3" key="2">
    <citation type="submission" date="2024-07" db="EMBL/GenBank/DDBJ databases">
        <authorList>
            <person name="Akdeniz Z."/>
        </authorList>
    </citation>
    <scope>NUCLEOTIDE SEQUENCE [LARGE SCALE GENOMIC DNA]</scope>
</reference>
<proteinExistence type="predicted"/>
<sequence length="220" mass="26375">MFIDILNDPLTVYLFYDEHIKYQVLHYLECRPPPLFTYRPQKCSVTDPFDFCQQKGLQLNCIWGLQLKWKTKSDARYKPKFALSYRPSAYFLKKAKGSECLHFSFHIHFFFRFRSMFFRFVIFRIQSSKKMFMQALNDGKSTESEFQIIIYYKNIYYKNTIKTFHLTYPSCIQLVCVMNITITSATKLQFNNKDQNNSCDFNLKSKENNPIGIDFQFLIQ</sequence>